<comment type="similarity">
    <text evidence="1">Belongs to the PDGF/VEGF growth factor family.</text>
</comment>
<keyword evidence="5" id="KW-1185">Reference proteome</keyword>
<sequence>MARIVIFIYLSMFIFLMSNLVSPSSSYSESKQKLERTLSNVDMATADLKSYIGKRVKHAKMMEMNKRFTDGDEPGEERKRAVKLPMQHCHQERLYWPSFVELHRCAGGCSSALQCTVKKQEEVTILVEDINNNLKKAEISLSNHTACNCSCKQECNRAKQRFRKDTCSCECIEDGSHCNENDNKKWNKRLCKCECLLRLNCCLSETWSESSCKCEEKDPSIPAF</sequence>
<reference evidence="4 5" key="1">
    <citation type="submission" date="2022-05" db="EMBL/GenBank/DDBJ databases">
        <authorList>
            <consortium name="Genoscope - CEA"/>
            <person name="William W."/>
        </authorList>
    </citation>
    <scope>NUCLEOTIDE SEQUENCE [LARGE SCALE GENOMIC DNA]</scope>
</reference>
<organism evidence="4 5">
    <name type="scientific">Porites evermanni</name>
    <dbReference type="NCBI Taxonomy" id="104178"/>
    <lineage>
        <taxon>Eukaryota</taxon>
        <taxon>Metazoa</taxon>
        <taxon>Cnidaria</taxon>
        <taxon>Anthozoa</taxon>
        <taxon>Hexacorallia</taxon>
        <taxon>Scleractinia</taxon>
        <taxon>Fungiina</taxon>
        <taxon>Poritidae</taxon>
        <taxon>Porites</taxon>
    </lineage>
</organism>
<dbReference type="Proteomes" id="UP001159427">
    <property type="component" value="Unassembled WGS sequence"/>
</dbReference>
<protein>
    <recommendedName>
        <fullName evidence="3">Platelet-derived growth factor (PDGF) family profile domain-containing protein</fullName>
    </recommendedName>
</protein>
<feature type="chain" id="PRO_5045313293" description="Platelet-derived growth factor (PDGF) family profile domain-containing protein" evidence="2">
    <location>
        <begin position="27"/>
        <end position="224"/>
    </location>
</feature>
<keyword evidence="1" id="KW-0339">Growth factor</keyword>
<feature type="signal peptide" evidence="2">
    <location>
        <begin position="1"/>
        <end position="26"/>
    </location>
</feature>
<comment type="caution">
    <text evidence="4">The sequence shown here is derived from an EMBL/GenBank/DDBJ whole genome shotgun (WGS) entry which is preliminary data.</text>
</comment>
<dbReference type="Pfam" id="PF00341">
    <property type="entry name" value="PDGF"/>
    <property type="match status" value="1"/>
</dbReference>
<evidence type="ECO:0000259" key="3">
    <source>
        <dbReference type="PROSITE" id="PS50278"/>
    </source>
</evidence>
<dbReference type="SMART" id="SM00141">
    <property type="entry name" value="PDGF"/>
    <property type="match status" value="1"/>
</dbReference>
<gene>
    <name evidence="4" type="ORF">PEVE_00008091</name>
</gene>
<feature type="domain" description="Platelet-derived growth factor (PDGF) family profile" evidence="3">
    <location>
        <begin position="95"/>
        <end position="154"/>
    </location>
</feature>
<evidence type="ECO:0000256" key="1">
    <source>
        <dbReference type="RuleBase" id="RU003818"/>
    </source>
</evidence>
<dbReference type="InterPro" id="IPR000072">
    <property type="entry name" value="PDGF/VEGF_dom"/>
</dbReference>
<dbReference type="PROSITE" id="PS50278">
    <property type="entry name" value="PDGF_2"/>
    <property type="match status" value="1"/>
</dbReference>
<accession>A0ABN8LYV5</accession>
<evidence type="ECO:0000313" key="4">
    <source>
        <dbReference type="EMBL" id="CAH3020654.1"/>
    </source>
</evidence>
<dbReference type="InterPro" id="IPR029034">
    <property type="entry name" value="Cystine-knot_cytokine"/>
</dbReference>
<evidence type="ECO:0000256" key="2">
    <source>
        <dbReference type="SAM" id="SignalP"/>
    </source>
</evidence>
<dbReference type="EMBL" id="CALNXI010000155">
    <property type="protein sequence ID" value="CAH3020654.1"/>
    <property type="molecule type" value="Genomic_DNA"/>
</dbReference>
<dbReference type="SUPFAM" id="SSF57501">
    <property type="entry name" value="Cystine-knot cytokines"/>
    <property type="match status" value="1"/>
</dbReference>
<name>A0ABN8LYV5_9CNID</name>
<evidence type="ECO:0000313" key="5">
    <source>
        <dbReference type="Proteomes" id="UP001159427"/>
    </source>
</evidence>
<keyword evidence="2" id="KW-0732">Signal</keyword>
<dbReference type="Gene3D" id="2.10.90.10">
    <property type="entry name" value="Cystine-knot cytokines"/>
    <property type="match status" value="1"/>
</dbReference>
<proteinExistence type="inferred from homology"/>